<dbReference type="InParanoid" id="A0A2J7PLW9"/>
<evidence type="ECO:0000313" key="2">
    <source>
        <dbReference type="Proteomes" id="UP000235965"/>
    </source>
</evidence>
<gene>
    <name evidence="1" type="ORF">B7P43_G04981</name>
</gene>
<sequence length="177" mass="20018">MTEALLSSRKRVRSSSCEEDCCDFMPLSKRINNLRINNVNCCNSIGYQHLKHPVTKQDTLFEPGSDEWGCMEPSGEYLKLNGNELLCHHSYQSGNDCDAALQSTCSANSGIPGHPEQPLEVSGSRQCLHPNSWMTNQILSQYSPDLDASENPYYYESNKLLFALYMERLHRNGSTLY</sequence>
<dbReference type="EMBL" id="NEVH01024423">
    <property type="protein sequence ID" value="PNF17322.1"/>
    <property type="molecule type" value="Genomic_DNA"/>
</dbReference>
<dbReference type="Proteomes" id="UP000235965">
    <property type="component" value="Unassembled WGS sequence"/>
</dbReference>
<dbReference type="OrthoDB" id="6365503at2759"/>
<dbReference type="AlphaFoldDB" id="A0A2J7PLW9"/>
<evidence type="ECO:0000313" key="1">
    <source>
        <dbReference type="EMBL" id="PNF17322.1"/>
    </source>
</evidence>
<name>A0A2J7PLW9_9NEOP</name>
<comment type="caution">
    <text evidence="1">The sequence shown here is derived from an EMBL/GenBank/DDBJ whole genome shotgun (WGS) entry which is preliminary data.</text>
</comment>
<proteinExistence type="predicted"/>
<accession>A0A2J7PLW9</accession>
<protein>
    <submittedName>
        <fullName evidence="1">Uncharacterized protein</fullName>
    </submittedName>
</protein>
<reference evidence="1 2" key="1">
    <citation type="submission" date="2017-12" db="EMBL/GenBank/DDBJ databases">
        <title>Hemimetabolous genomes reveal molecular basis of termite eusociality.</title>
        <authorList>
            <person name="Harrison M.C."/>
            <person name="Jongepier E."/>
            <person name="Robertson H.M."/>
            <person name="Arning N."/>
            <person name="Bitard-Feildel T."/>
            <person name="Chao H."/>
            <person name="Childers C.P."/>
            <person name="Dinh H."/>
            <person name="Doddapaneni H."/>
            <person name="Dugan S."/>
            <person name="Gowin J."/>
            <person name="Greiner C."/>
            <person name="Han Y."/>
            <person name="Hu H."/>
            <person name="Hughes D.S.T."/>
            <person name="Huylmans A.-K."/>
            <person name="Kemena C."/>
            <person name="Kremer L.P.M."/>
            <person name="Lee S.L."/>
            <person name="Lopez-Ezquerra A."/>
            <person name="Mallet L."/>
            <person name="Monroy-Kuhn J.M."/>
            <person name="Moser A."/>
            <person name="Murali S.C."/>
            <person name="Muzny D.M."/>
            <person name="Otani S."/>
            <person name="Piulachs M.-D."/>
            <person name="Poelchau M."/>
            <person name="Qu J."/>
            <person name="Schaub F."/>
            <person name="Wada-Katsumata A."/>
            <person name="Worley K.C."/>
            <person name="Xie Q."/>
            <person name="Ylla G."/>
            <person name="Poulsen M."/>
            <person name="Gibbs R.A."/>
            <person name="Schal C."/>
            <person name="Richards S."/>
            <person name="Belles X."/>
            <person name="Korb J."/>
            <person name="Bornberg-Bauer E."/>
        </authorList>
    </citation>
    <scope>NUCLEOTIDE SEQUENCE [LARGE SCALE GENOMIC DNA]</scope>
    <source>
        <tissue evidence="1">Whole body</tissue>
    </source>
</reference>
<keyword evidence="2" id="KW-1185">Reference proteome</keyword>
<organism evidence="1 2">
    <name type="scientific">Cryptotermes secundus</name>
    <dbReference type="NCBI Taxonomy" id="105785"/>
    <lineage>
        <taxon>Eukaryota</taxon>
        <taxon>Metazoa</taxon>
        <taxon>Ecdysozoa</taxon>
        <taxon>Arthropoda</taxon>
        <taxon>Hexapoda</taxon>
        <taxon>Insecta</taxon>
        <taxon>Pterygota</taxon>
        <taxon>Neoptera</taxon>
        <taxon>Polyneoptera</taxon>
        <taxon>Dictyoptera</taxon>
        <taxon>Blattodea</taxon>
        <taxon>Blattoidea</taxon>
        <taxon>Termitoidae</taxon>
        <taxon>Kalotermitidae</taxon>
        <taxon>Cryptotermitinae</taxon>
        <taxon>Cryptotermes</taxon>
    </lineage>
</organism>